<evidence type="ECO:0000313" key="1">
    <source>
        <dbReference type="EMBL" id="TFK58190.1"/>
    </source>
</evidence>
<dbReference type="EMBL" id="ML209560">
    <property type="protein sequence ID" value="TFK58190.1"/>
    <property type="molecule type" value="Genomic_DNA"/>
</dbReference>
<keyword evidence="2" id="KW-1185">Reference proteome</keyword>
<name>A0ACD2ZYF1_9AGAR</name>
<dbReference type="Proteomes" id="UP000308600">
    <property type="component" value="Unassembled WGS sequence"/>
</dbReference>
<proteinExistence type="predicted"/>
<evidence type="ECO:0000313" key="2">
    <source>
        <dbReference type="Proteomes" id="UP000308600"/>
    </source>
</evidence>
<accession>A0ACD2ZYF1</accession>
<gene>
    <name evidence="1" type="ORF">BDN72DRAFT_906988</name>
</gene>
<organism evidence="1 2">
    <name type="scientific">Pluteus cervinus</name>
    <dbReference type="NCBI Taxonomy" id="181527"/>
    <lineage>
        <taxon>Eukaryota</taxon>
        <taxon>Fungi</taxon>
        <taxon>Dikarya</taxon>
        <taxon>Basidiomycota</taxon>
        <taxon>Agaricomycotina</taxon>
        <taxon>Agaricomycetes</taxon>
        <taxon>Agaricomycetidae</taxon>
        <taxon>Agaricales</taxon>
        <taxon>Pluteineae</taxon>
        <taxon>Pluteaceae</taxon>
        <taxon>Pluteus</taxon>
    </lineage>
</organism>
<protein>
    <submittedName>
        <fullName evidence="1">Uncharacterized protein</fullName>
    </submittedName>
</protein>
<reference evidence="1 2" key="1">
    <citation type="journal article" date="2019" name="Nat. Ecol. Evol.">
        <title>Megaphylogeny resolves global patterns of mushroom evolution.</title>
        <authorList>
            <person name="Varga T."/>
            <person name="Krizsan K."/>
            <person name="Foldi C."/>
            <person name="Dima B."/>
            <person name="Sanchez-Garcia M."/>
            <person name="Sanchez-Ramirez S."/>
            <person name="Szollosi G.J."/>
            <person name="Szarkandi J.G."/>
            <person name="Papp V."/>
            <person name="Albert L."/>
            <person name="Andreopoulos W."/>
            <person name="Angelini C."/>
            <person name="Antonin V."/>
            <person name="Barry K.W."/>
            <person name="Bougher N.L."/>
            <person name="Buchanan P."/>
            <person name="Buyck B."/>
            <person name="Bense V."/>
            <person name="Catcheside P."/>
            <person name="Chovatia M."/>
            <person name="Cooper J."/>
            <person name="Damon W."/>
            <person name="Desjardin D."/>
            <person name="Finy P."/>
            <person name="Geml J."/>
            <person name="Haridas S."/>
            <person name="Hughes K."/>
            <person name="Justo A."/>
            <person name="Karasinski D."/>
            <person name="Kautmanova I."/>
            <person name="Kiss B."/>
            <person name="Kocsube S."/>
            <person name="Kotiranta H."/>
            <person name="LaButti K.M."/>
            <person name="Lechner B.E."/>
            <person name="Liimatainen K."/>
            <person name="Lipzen A."/>
            <person name="Lukacs Z."/>
            <person name="Mihaltcheva S."/>
            <person name="Morgado L.N."/>
            <person name="Niskanen T."/>
            <person name="Noordeloos M.E."/>
            <person name="Ohm R.A."/>
            <person name="Ortiz-Santana B."/>
            <person name="Ovrebo C."/>
            <person name="Racz N."/>
            <person name="Riley R."/>
            <person name="Savchenko A."/>
            <person name="Shiryaev A."/>
            <person name="Soop K."/>
            <person name="Spirin V."/>
            <person name="Szebenyi C."/>
            <person name="Tomsovsky M."/>
            <person name="Tulloss R.E."/>
            <person name="Uehling J."/>
            <person name="Grigoriev I.V."/>
            <person name="Vagvolgyi C."/>
            <person name="Papp T."/>
            <person name="Martin F.M."/>
            <person name="Miettinen O."/>
            <person name="Hibbett D.S."/>
            <person name="Nagy L.G."/>
        </authorList>
    </citation>
    <scope>NUCLEOTIDE SEQUENCE [LARGE SCALE GENOMIC DNA]</scope>
    <source>
        <strain evidence="1 2">NL-1719</strain>
    </source>
</reference>
<sequence>MPEMPVSVQDELHRFHAHLQTMEENITSLQKDVTSSVERLLECRAMLAGLSSKIKLLCNRVDEAVLGHGALEVCTAQLEKHGKLDIMRSNLLKHITKDLPAQTPSTNSTASQVTSEGQRKRPRQHDTYFLIVILVC</sequence>